<organism evidence="2 3">
    <name type="scientific">Acinetobacter celticus</name>
    <dbReference type="NCBI Taxonomy" id="1891224"/>
    <lineage>
        <taxon>Bacteria</taxon>
        <taxon>Pseudomonadati</taxon>
        <taxon>Pseudomonadota</taxon>
        <taxon>Gammaproteobacteria</taxon>
        <taxon>Moraxellales</taxon>
        <taxon>Moraxellaceae</taxon>
        <taxon>Acinetobacter</taxon>
    </lineage>
</organism>
<dbReference type="OrthoDB" id="7433394at2"/>
<evidence type="ECO:0000313" key="2">
    <source>
        <dbReference type="EMBL" id="ODA12576.1"/>
    </source>
</evidence>
<reference evidence="2 3" key="1">
    <citation type="submission" date="2016-07" db="EMBL/GenBank/DDBJ databases">
        <title>Acinetobacter sp. ANC 4603.</title>
        <authorList>
            <person name="Radolfova-Krizova L."/>
            <person name="Nemec A."/>
        </authorList>
    </citation>
    <scope>NUCLEOTIDE SEQUENCE [LARGE SCALE GENOMIC DNA]</scope>
    <source>
        <strain evidence="2 3">ANC 4603</strain>
    </source>
</reference>
<comment type="caution">
    <text evidence="2">The sequence shown here is derived from an EMBL/GenBank/DDBJ whole genome shotgun (WGS) entry which is preliminary data.</text>
</comment>
<evidence type="ECO:0000256" key="1">
    <source>
        <dbReference type="SAM" id="SignalP"/>
    </source>
</evidence>
<protein>
    <recommendedName>
        <fullName evidence="4">Periplasmic protein</fullName>
    </recommendedName>
</protein>
<dbReference type="RefSeq" id="WP_068887851.1">
    <property type="nucleotide sequence ID" value="NZ_CBCRUU010000012.1"/>
</dbReference>
<keyword evidence="1" id="KW-0732">Signal</keyword>
<dbReference type="STRING" id="1891224.BBP83_08380"/>
<proteinExistence type="predicted"/>
<feature type="chain" id="PRO_5008671657" description="Periplasmic protein" evidence="1">
    <location>
        <begin position="21"/>
        <end position="251"/>
    </location>
</feature>
<accession>A0A1C3CV59</accession>
<sequence>MLNKIIITSVLLASSMSVLALTTAEQKQVDHLISLFKQNNVPAISQSIRYPLTREAPIPTVENAQEMQKRFNQIFDAELRQKIVHSSPQQWDSVGWRGMMFDGGKIWFDGEKITAVNYSSKAEQQLKQQLISNQKQHLHSSLRSFKEPKFSFITKSFQVRIDQLNNGQYRYASWKINQPQSTKPDLILNQGSVKFDGSGDNHYYIFNSGSYRYTIERNVIGANDTAPVRLIVTQTKKVILDQSGKILDNVR</sequence>
<dbReference type="AlphaFoldDB" id="A0A1C3CV59"/>
<name>A0A1C3CV59_9GAMM</name>
<gene>
    <name evidence="2" type="ORF">BBP83_08380</name>
</gene>
<keyword evidence="3" id="KW-1185">Reference proteome</keyword>
<evidence type="ECO:0000313" key="3">
    <source>
        <dbReference type="Proteomes" id="UP000186553"/>
    </source>
</evidence>
<dbReference type="Proteomes" id="UP000186553">
    <property type="component" value="Unassembled WGS sequence"/>
</dbReference>
<dbReference type="EMBL" id="MBDL01000010">
    <property type="protein sequence ID" value="ODA12576.1"/>
    <property type="molecule type" value="Genomic_DNA"/>
</dbReference>
<evidence type="ECO:0008006" key="4">
    <source>
        <dbReference type="Google" id="ProtNLM"/>
    </source>
</evidence>
<feature type="signal peptide" evidence="1">
    <location>
        <begin position="1"/>
        <end position="20"/>
    </location>
</feature>